<comment type="caution">
    <text evidence="3">The sequence shown here is derived from an EMBL/GenBank/DDBJ whole genome shotgun (WGS) entry which is preliminary data.</text>
</comment>
<keyword evidence="4" id="KW-1185">Reference proteome</keyword>
<keyword evidence="3" id="KW-0413">Isomerase</keyword>
<dbReference type="GO" id="GO:0005886">
    <property type="term" value="C:plasma membrane"/>
    <property type="evidence" value="ECO:0007669"/>
    <property type="project" value="TreeGrafter"/>
</dbReference>
<feature type="domain" description="Mycothiol-dependent maleylpyruvate isomerase metal-binding" evidence="2">
    <location>
        <begin position="13"/>
        <end position="136"/>
    </location>
</feature>
<dbReference type="Pfam" id="PF07398">
    <property type="entry name" value="MDMPI_C"/>
    <property type="match status" value="1"/>
</dbReference>
<name>A0A848DRZ3_9PSEU</name>
<gene>
    <name evidence="3" type="ORF">HF519_27760</name>
</gene>
<dbReference type="Gene3D" id="1.20.120.450">
    <property type="entry name" value="dinb family like domain"/>
    <property type="match status" value="1"/>
</dbReference>
<dbReference type="EMBL" id="JAAXKZ010000171">
    <property type="protein sequence ID" value="NMH95285.1"/>
    <property type="molecule type" value="Genomic_DNA"/>
</dbReference>
<reference evidence="3 4" key="1">
    <citation type="submission" date="2020-04" db="EMBL/GenBank/DDBJ databases">
        <authorList>
            <person name="Klaysubun C."/>
            <person name="Duangmal K."/>
            <person name="Lipun K."/>
        </authorList>
    </citation>
    <scope>NUCLEOTIDE SEQUENCE [LARGE SCALE GENOMIC DNA]</scope>
    <source>
        <strain evidence="3 4">DSM 45300</strain>
    </source>
</reference>
<dbReference type="PANTHER" id="PTHR40758:SF1">
    <property type="entry name" value="CONSERVED PROTEIN"/>
    <property type="match status" value="1"/>
</dbReference>
<evidence type="ECO:0000313" key="4">
    <source>
        <dbReference type="Proteomes" id="UP000586918"/>
    </source>
</evidence>
<dbReference type="Pfam" id="PF11716">
    <property type="entry name" value="MDMPI_N"/>
    <property type="match status" value="1"/>
</dbReference>
<evidence type="ECO:0000313" key="3">
    <source>
        <dbReference type="EMBL" id="NMH95285.1"/>
    </source>
</evidence>
<dbReference type="InterPro" id="IPR017517">
    <property type="entry name" value="Maleyloyr_isom"/>
</dbReference>
<dbReference type="PANTHER" id="PTHR40758">
    <property type="entry name" value="CONSERVED PROTEIN"/>
    <property type="match status" value="1"/>
</dbReference>
<dbReference type="Proteomes" id="UP000586918">
    <property type="component" value="Unassembled WGS sequence"/>
</dbReference>
<dbReference type="AlphaFoldDB" id="A0A848DRZ3"/>
<dbReference type="GO" id="GO:0016853">
    <property type="term" value="F:isomerase activity"/>
    <property type="evidence" value="ECO:0007669"/>
    <property type="project" value="UniProtKB-KW"/>
</dbReference>
<protein>
    <submittedName>
        <fullName evidence="3">Maleylpyruvate isomerase family protein</fullName>
    </submittedName>
</protein>
<dbReference type="InterPro" id="IPR024344">
    <property type="entry name" value="MDMPI_metal-binding"/>
</dbReference>
<dbReference type="InterPro" id="IPR010872">
    <property type="entry name" value="MDMPI_C-term_domain"/>
</dbReference>
<dbReference type="SUPFAM" id="SSF109854">
    <property type="entry name" value="DinB/YfiT-like putative metalloenzymes"/>
    <property type="match status" value="1"/>
</dbReference>
<dbReference type="InterPro" id="IPR034660">
    <property type="entry name" value="DinB/YfiT-like"/>
</dbReference>
<dbReference type="GO" id="GO:0046872">
    <property type="term" value="F:metal ion binding"/>
    <property type="evidence" value="ECO:0007669"/>
    <property type="project" value="InterPro"/>
</dbReference>
<feature type="domain" description="MDMPI C-terminal" evidence="1">
    <location>
        <begin position="148"/>
        <end position="249"/>
    </location>
</feature>
<organism evidence="3 4">
    <name type="scientific">Pseudonocardia bannensis</name>
    <dbReference type="NCBI Taxonomy" id="630973"/>
    <lineage>
        <taxon>Bacteria</taxon>
        <taxon>Bacillati</taxon>
        <taxon>Actinomycetota</taxon>
        <taxon>Actinomycetes</taxon>
        <taxon>Pseudonocardiales</taxon>
        <taxon>Pseudonocardiaceae</taxon>
        <taxon>Pseudonocardia</taxon>
    </lineage>
</organism>
<evidence type="ECO:0000259" key="1">
    <source>
        <dbReference type="Pfam" id="PF07398"/>
    </source>
</evidence>
<dbReference type="RefSeq" id="WP_169415947.1">
    <property type="nucleotide sequence ID" value="NZ_JAAXKZ010000171.1"/>
</dbReference>
<accession>A0A848DRZ3</accession>
<sequence length="257" mass="27625">MTDLGLDTYRTAFAEQIGLLADRVRAADLQLPVPTCPEWTIRQLVTHVGRGDRWAATIVGTRSPEFVDPRTVEDGKPPAEPGAVADWLRAGAQRLLDAVDEVGADSPVWTFTGPQPAGWWVRRRLHESAAHRADAAIALGDPFALAPELAADGVSEWLGLLTSPRRGQDGDPLLPEGATLHLHATDEGLGSAGEWMIRPDGATIAWEHGHGKGTVAVRGAAADLFLGLLRRLPADDPRLQVLGDPAVFDTWLARTPF</sequence>
<evidence type="ECO:0000259" key="2">
    <source>
        <dbReference type="Pfam" id="PF11716"/>
    </source>
</evidence>
<keyword evidence="3" id="KW-0670">Pyruvate</keyword>
<proteinExistence type="predicted"/>
<dbReference type="NCBIfam" id="TIGR03083">
    <property type="entry name" value="maleylpyruvate isomerase family mycothiol-dependent enzyme"/>
    <property type="match status" value="1"/>
</dbReference>